<evidence type="ECO:0000256" key="7">
    <source>
        <dbReference type="ARBA" id="ARBA00023027"/>
    </source>
</evidence>
<organism evidence="9">
    <name type="scientific">marine metagenome</name>
    <dbReference type="NCBI Taxonomy" id="408172"/>
    <lineage>
        <taxon>unclassified sequences</taxon>
        <taxon>metagenomes</taxon>
        <taxon>ecological metagenomes</taxon>
    </lineage>
</organism>
<dbReference type="GO" id="GO:0016491">
    <property type="term" value="F:oxidoreductase activity"/>
    <property type="evidence" value="ECO:0007669"/>
    <property type="project" value="UniProtKB-KW"/>
</dbReference>
<evidence type="ECO:0000256" key="1">
    <source>
        <dbReference type="ARBA" id="ARBA00001962"/>
    </source>
</evidence>
<reference evidence="9" key="1">
    <citation type="submission" date="2018-05" db="EMBL/GenBank/DDBJ databases">
        <authorList>
            <person name="Lanie J.A."/>
            <person name="Ng W.-L."/>
            <person name="Kazmierczak K.M."/>
            <person name="Andrzejewski T.M."/>
            <person name="Davidsen T.M."/>
            <person name="Wayne K.J."/>
            <person name="Tettelin H."/>
            <person name="Glass J.I."/>
            <person name="Rusch D."/>
            <person name="Podicherti R."/>
            <person name="Tsui H.-C.T."/>
            <person name="Winkler M.E."/>
        </authorList>
    </citation>
    <scope>NUCLEOTIDE SEQUENCE</scope>
</reference>
<dbReference type="Gene3D" id="2.102.10.10">
    <property type="entry name" value="Rieske [2Fe-2S] iron-sulphur domain"/>
    <property type="match status" value="1"/>
</dbReference>
<dbReference type="SUPFAM" id="SSF50022">
    <property type="entry name" value="ISP domain"/>
    <property type="match status" value="1"/>
</dbReference>
<sequence length="458" mass="53006">MDQNQIDQIKELIDYERNRTSPPEGFPKLPDLPGKRYTDPGFYELEKENLWKKSWLYAGHLDEIPNVGSYKLWERAGQPVILVRKNKKKVNAFYNMCRHRGAAIVREEYGEAEKLICGYHGFTYDYEGKLIGKRDPKDFVDFDDSCRNLHKVNVELLGNLIFVNFDLEAVSLKENLGVIYKELEEFQFGSLRLVDQYSYNLKCNWKIAMEANMEVYHVKSIHPETVHTGLDYTGNVNTFYPNGHGRMIAPNRSFPKSPANVLKANPDAITNKLKDSDKNSDLPYYYKTKIGELNDNRPEIETVGYIARTCTQSYNLVPNFVSPMTEKGFPILLWWPTSVNECIFDVIWVAPDWGEGKIPEKHKDIWDAHIGGFNKVLDEDLQFGGWIQKAVDSYVFDGVPLSYQEARIYHWHQQVDKIIGLNKIPQELSVVPKINEGWIHPNDNEKRLKEHHSLTAAE</sequence>
<dbReference type="PANTHER" id="PTHR43756">
    <property type="entry name" value="CHOLINE MONOOXYGENASE, CHLOROPLASTIC"/>
    <property type="match status" value="1"/>
</dbReference>
<feature type="domain" description="Rieske" evidence="8">
    <location>
        <begin position="56"/>
        <end position="163"/>
    </location>
</feature>
<keyword evidence="3" id="KW-0479">Metal-binding</keyword>
<accession>A0A382CAP7</accession>
<evidence type="ECO:0000259" key="8">
    <source>
        <dbReference type="PROSITE" id="PS51296"/>
    </source>
</evidence>
<dbReference type="Pfam" id="PF00355">
    <property type="entry name" value="Rieske"/>
    <property type="match status" value="1"/>
</dbReference>
<dbReference type="GO" id="GO:0051537">
    <property type="term" value="F:2 iron, 2 sulfur cluster binding"/>
    <property type="evidence" value="ECO:0007669"/>
    <property type="project" value="UniProtKB-KW"/>
</dbReference>
<name>A0A382CAP7_9ZZZZ</name>
<evidence type="ECO:0000256" key="5">
    <source>
        <dbReference type="ARBA" id="ARBA00023004"/>
    </source>
</evidence>
<gene>
    <name evidence="9" type="ORF">METZ01_LOCUS175635</name>
</gene>
<dbReference type="InterPro" id="IPR001663">
    <property type="entry name" value="Rng_hydr_dOase-A"/>
</dbReference>
<dbReference type="InterPro" id="IPR015879">
    <property type="entry name" value="Ring_hydroxy_dOase_asu_C_dom"/>
</dbReference>
<keyword evidence="7" id="KW-0520">NAD</keyword>
<dbReference type="GO" id="GO:0005506">
    <property type="term" value="F:iron ion binding"/>
    <property type="evidence" value="ECO:0007669"/>
    <property type="project" value="InterPro"/>
</dbReference>
<protein>
    <recommendedName>
        <fullName evidence="8">Rieske domain-containing protein</fullName>
    </recommendedName>
</protein>
<dbReference type="PANTHER" id="PTHR43756:SF5">
    <property type="entry name" value="CHOLINE MONOOXYGENASE, CHLOROPLASTIC"/>
    <property type="match status" value="1"/>
</dbReference>
<keyword evidence="4" id="KW-0560">Oxidoreductase</keyword>
<keyword evidence="2" id="KW-0001">2Fe-2S</keyword>
<comment type="cofactor">
    <cofactor evidence="1">
        <name>Fe cation</name>
        <dbReference type="ChEBI" id="CHEBI:24875"/>
    </cofactor>
</comment>
<dbReference type="Gene3D" id="3.90.380.10">
    <property type="entry name" value="Naphthalene 1,2-dioxygenase Alpha Subunit, Chain A, domain 1"/>
    <property type="match status" value="1"/>
</dbReference>
<dbReference type="Pfam" id="PF00848">
    <property type="entry name" value="Ring_hydroxyl_A"/>
    <property type="match status" value="1"/>
</dbReference>
<dbReference type="AlphaFoldDB" id="A0A382CAP7"/>
<keyword evidence="6" id="KW-0411">Iron-sulfur</keyword>
<evidence type="ECO:0000256" key="4">
    <source>
        <dbReference type="ARBA" id="ARBA00023002"/>
    </source>
</evidence>
<proteinExistence type="predicted"/>
<evidence type="ECO:0000256" key="6">
    <source>
        <dbReference type="ARBA" id="ARBA00023014"/>
    </source>
</evidence>
<dbReference type="PRINTS" id="PR00090">
    <property type="entry name" value="RNGDIOXGNASE"/>
</dbReference>
<keyword evidence="5" id="KW-0408">Iron</keyword>
<dbReference type="SUPFAM" id="SSF55961">
    <property type="entry name" value="Bet v1-like"/>
    <property type="match status" value="1"/>
</dbReference>
<evidence type="ECO:0000313" key="9">
    <source>
        <dbReference type="EMBL" id="SVB22781.1"/>
    </source>
</evidence>
<dbReference type="CDD" id="cd03469">
    <property type="entry name" value="Rieske_RO_Alpha_N"/>
    <property type="match status" value="1"/>
</dbReference>
<dbReference type="PROSITE" id="PS00570">
    <property type="entry name" value="RING_HYDROXYL_ALPHA"/>
    <property type="match status" value="1"/>
</dbReference>
<evidence type="ECO:0000256" key="3">
    <source>
        <dbReference type="ARBA" id="ARBA00022723"/>
    </source>
</evidence>
<dbReference type="CDD" id="cd00680">
    <property type="entry name" value="RHO_alpha_C"/>
    <property type="match status" value="1"/>
</dbReference>
<evidence type="ECO:0000256" key="2">
    <source>
        <dbReference type="ARBA" id="ARBA00022714"/>
    </source>
</evidence>
<dbReference type="PROSITE" id="PS51296">
    <property type="entry name" value="RIESKE"/>
    <property type="match status" value="1"/>
</dbReference>
<dbReference type="InterPro" id="IPR017941">
    <property type="entry name" value="Rieske_2Fe-2S"/>
</dbReference>
<dbReference type="EMBL" id="UINC01033458">
    <property type="protein sequence ID" value="SVB22781.1"/>
    <property type="molecule type" value="Genomic_DNA"/>
</dbReference>
<dbReference type="InterPro" id="IPR015881">
    <property type="entry name" value="ARHD_Rieske_2Fe_2S"/>
</dbReference>
<dbReference type="InterPro" id="IPR036922">
    <property type="entry name" value="Rieske_2Fe-2S_sf"/>
</dbReference>